<feature type="domain" description="DUF1559" evidence="1">
    <location>
        <begin position="33"/>
        <end position="313"/>
    </location>
</feature>
<dbReference type="AlphaFoldDB" id="A0A517QNZ0"/>
<protein>
    <submittedName>
        <fullName evidence="2">Type II secretion system protein G</fullName>
    </submittedName>
</protein>
<gene>
    <name evidence="2" type="primary">xcpT_22</name>
    <name evidence="2" type="ORF">Mal48_25850</name>
</gene>
<dbReference type="PANTHER" id="PTHR30093">
    <property type="entry name" value="GENERAL SECRETION PATHWAY PROTEIN G"/>
    <property type="match status" value="1"/>
</dbReference>
<dbReference type="SUPFAM" id="SSF54523">
    <property type="entry name" value="Pili subunits"/>
    <property type="match status" value="1"/>
</dbReference>
<dbReference type="OrthoDB" id="241095at2"/>
<accession>A0A517QNZ0</accession>
<reference evidence="2 3" key="1">
    <citation type="submission" date="2019-02" db="EMBL/GenBank/DDBJ databases">
        <title>Deep-cultivation of Planctomycetes and their phenomic and genomic characterization uncovers novel biology.</title>
        <authorList>
            <person name="Wiegand S."/>
            <person name="Jogler M."/>
            <person name="Boedeker C."/>
            <person name="Pinto D."/>
            <person name="Vollmers J."/>
            <person name="Rivas-Marin E."/>
            <person name="Kohn T."/>
            <person name="Peeters S.H."/>
            <person name="Heuer A."/>
            <person name="Rast P."/>
            <person name="Oberbeckmann S."/>
            <person name="Bunk B."/>
            <person name="Jeske O."/>
            <person name="Meyerdierks A."/>
            <person name="Storesund J.E."/>
            <person name="Kallscheuer N."/>
            <person name="Luecker S."/>
            <person name="Lage O.M."/>
            <person name="Pohl T."/>
            <person name="Merkel B.J."/>
            <person name="Hornburger P."/>
            <person name="Mueller R.-W."/>
            <person name="Bruemmer F."/>
            <person name="Labrenz M."/>
            <person name="Spormann A.M."/>
            <person name="Op den Camp H."/>
            <person name="Overmann J."/>
            <person name="Amann R."/>
            <person name="Jetten M.S.M."/>
            <person name="Mascher T."/>
            <person name="Medema M.H."/>
            <person name="Devos D.P."/>
            <person name="Kaster A.-K."/>
            <person name="Ovreas L."/>
            <person name="Rohde M."/>
            <person name="Galperin M.Y."/>
            <person name="Jogler C."/>
        </authorList>
    </citation>
    <scope>NUCLEOTIDE SEQUENCE [LARGE SCALE GENOMIC DNA]</scope>
    <source>
        <strain evidence="2 3">Mal48</strain>
    </source>
</reference>
<dbReference type="Pfam" id="PF07963">
    <property type="entry name" value="N_methyl"/>
    <property type="match status" value="1"/>
</dbReference>
<keyword evidence="3" id="KW-1185">Reference proteome</keyword>
<evidence type="ECO:0000313" key="3">
    <source>
        <dbReference type="Proteomes" id="UP000315724"/>
    </source>
</evidence>
<dbReference type="Gene3D" id="3.30.700.10">
    <property type="entry name" value="Glycoprotein, Type 4 Pilin"/>
    <property type="match status" value="1"/>
</dbReference>
<dbReference type="InterPro" id="IPR012902">
    <property type="entry name" value="N_methyl_site"/>
</dbReference>
<dbReference type="InterPro" id="IPR045584">
    <property type="entry name" value="Pilin-like"/>
</dbReference>
<dbReference type="InterPro" id="IPR011453">
    <property type="entry name" value="DUF1559"/>
</dbReference>
<dbReference type="EMBL" id="CP036267">
    <property type="protein sequence ID" value="QDT33332.1"/>
    <property type="molecule type" value="Genomic_DNA"/>
</dbReference>
<evidence type="ECO:0000259" key="1">
    <source>
        <dbReference type="Pfam" id="PF07596"/>
    </source>
</evidence>
<dbReference type="PANTHER" id="PTHR30093:SF2">
    <property type="entry name" value="TYPE II SECRETION SYSTEM PROTEIN H"/>
    <property type="match status" value="1"/>
</dbReference>
<dbReference type="NCBIfam" id="TIGR02532">
    <property type="entry name" value="IV_pilin_GFxxxE"/>
    <property type="match status" value="1"/>
</dbReference>
<dbReference type="Proteomes" id="UP000315724">
    <property type="component" value="Chromosome"/>
</dbReference>
<name>A0A517QNZ0_9PLAN</name>
<dbReference type="Pfam" id="PF07596">
    <property type="entry name" value="SBP_bac_10"/>
    <property type="match status" value="1"/>
</dbReference>
<organism evidence="2 3">
    <name type="scientific">Thalassoglobus polymorphus</name>
    <dbReference type="NCBI Taxonomy" id="2527994"/>
    <lineage>
        <taxon>Bacteria</taxon>
        <taxon>Pseudomonadati</taxon>
        <taxon>Planctomycetota</taxon>
        <taxon>Planctomycetia</taxon>
        <taxon>Planctomycetales</taxon>
        <taxon>Planctomycetaceae</taxon>
        <taxon>Thalassoglobus</taxon>
    </lineage>
</organism>
<dbReference type="NCBIfam" id="TIGR04294">
    <property type="entry name" value="pre_pil_HX9DG"/>
    <property type="match status" value="1"/>
</dbReference>
<dbReference type="InterPro" id="IPR027558">
    <property type="entry name" value="Pre_pil_HX9DG_C"/>
</dbReference>
<dbReference type="RefSeq" id="WP_145199479.1">
    <property type="nucleotide sequence ID" value="NZ_CP036267.1"/>
</dbReference>
<dbReference type="PROSITE" id="PS00409">
    <property type="entry name" value="PROKAR_NTER_METHYL"/>
    <property type="match status" value="1"/>
</dbReference>
<dbReference type="KEGG" id="tpol:Mal48_25850"/>
<proteinExistence type="predicted"/>
<sequence length="331" mass="36332">MLARTRRGFTLIELLVVIAIIAILVALLLPAVQQAREAARRSTCKNNMKQIGIALHNYHDTHSVFPYSVSHSSSCTSGAVGTAHSLNHRGWLLMLPFIEQAPLYNQFDFDLAAATARAGGTYTGPLPGEPGNANDVVVSTIIPMFMCPSDDGPEKYNSTTDANYAIGATSSQYGAYTNYDFNVRRTSSWCPNWLSDSRTTRRAFGHDGCSKFRDFRDGSSNTVVVAETTRQTWNGRPQAWGYSKWVGHGVDLQYSRGINFWKCCSWDSSPFTRTPEIVGRLGDWSTVGSLHTGGAHVLLGDGSVRFLSENIDSTTRVRLGYIADGQPVGEF</sequence>
<evidence type="ECO:0000313" key="2">
    <source>
        <dbReference type="EMBL" id="QDT33332.1"/>
    </source>
</evidence>